<protein>
    <submittedName>
        <fullName evidence="9">Cadherin domain containing protein</fullName>
    </submittedName>
</protein>
<dbReference type="InterPro" id="IPR020894">
    <property type="entry name" value="Cadherin_CS"/>
</dbReference>
<dbReference type="InterPro" id="IPR002126">
    <property type="entry name" value="Cadherin-like_dom"/>
</dbReference>
<gene>
    <name evidence="9" type="ORF">TTRE_0000977701</name>
</gene>
<feature type="domain" description="Cadherin" evidence="8">
    <location>
        <begin position="196"/>
        <end position="248"/>
    </location>
</feature>
<dbReference type="PANTHER" id="PTHR24026:SF126">
    <property type="entry name" value="PROTOCADHERIN FAT 4"/>
    <property type="match status" value="1"/>
</dbReference>
<feature type="domain" description="Cadherin" evidence="8">
    <location>
        <begin position="55"/>
        <end position="133"/>
    </location>
</feature>
<evidence type="ECO:0000256" key="3">
    <source>
        <dbReference type="ARBA" id="ARBA00022737"/>
    </source>
</evidence>
<dbReference type="CDD" id="cd11304">
    <property type="entry name" value="Cadherin_repeat"/>
    <property type="match status" value="3"/>
</dbReference>
<dbReference type="InterPro" id="IPR015919">
    <property type="entry name" value="Cadherin-like_sf"/>
</dbReference>
<dbReference type="GO" id="GO:0007156">
    <property type="term" value="P:homophilic cell adhesion via plasma membrane adhesion molecules"/>
    <property type="evidence" value="ECO:0007669"/>
    <property type="project" value="InterPro"/>
</dbReference>
<keyword evidence="10" id="KW-1185">Reference proteome</keyword>
<evidence type="ECO:0000256" key="5">
    <source>
        <dbReference type="ARBA" id="ARBA00022989"/>
    </source>
</evidence>
<organism evidence="9 10">
    <name type="scientific">Trichuris trichiura</name>
    <name type="common">Whipworm</name>
    <name type="synonym">Trichocephalus trichiurus</name>
    <dbReference type="NCBI Taxonomy" id="36087"/>
    <lineage>
        <taxon>Eukaryota</taxon>
        <taxon>Metazoa</taxon>
        <taxon>Ecdysozoa</taxon>
        <taxon>Nematoda</taxon>
        <taxon>Enoplea</taxon>
        <taxon>Dorylaimia</taxon>
        <taxon>Trichinellida</taxon>
        <taxon>Trichuridae</taxon>
        <taxon>Trichuris</taxon>
    </lineage>
</organism>
<dbReference type="SUPFAM" id="SSF49313">
    <property type="entry name" value="Cadherin-like"/>
    <property type="match status" value="3"/>
</dbReference>
<dbReference type="GO" id="GO:0005509">
    <property type="term" value="F:calcium ion binding"/>
    <property type="evidence" value="ECO:0007669"/>
    <property type="project" value="UniProtKB-UniRule"/>
</dbReference>
<sequence length="301" mass="33887">MFHYHLYSCWFREDDSGSVESNCVKLERDIVGSCCVTFFEYFSDFLLLKRLTSHFLQLLALDEDPMDKVEYSIKMSRRFKEADKHFEIDATSGVVRLRRNLSNFAGTALKFSVVATDSGNPPLSDEATVSIYVSPDVARRGSIGRDTLSLEMRVSEAAPVGTPFGRVRFDPFSDLLVRIVKPADVYVGRVVQVVPNGTVSIAEPLDRELRSRFWFYVYFHTNREVGAWMSMVLVSVTVLDVNDNAPNFGGEKLKLAVAEDAPVGYRIVRLQASDPDEGDAGLVSYRLNDLNLPFKITGNWL</sequence>
<reference evidence="9" key="2">
    <citation type="submission" date="2014-03" db="EMBL/GenBank/DDBJ databases">
        <title>The whipworm genome and dual-species transcriptomics of an intimate host-pathogen interaction.</title>
        <authorList>
            <person name="Foth B.J."/>
            <person name="Tsai I.J."/>
            <person name="Reid A.J."/>
            <person name="Bancroft A.J."/>
            <person name="Nichol S."/>
            <person name="Tracey A."/>
            <person name="Holroyd N."/>
            <person name="Cotton J.A."/>
            <person name="Stanley E.J."/>
            <person name="Zarowiecki M."/>
            <person name="Liu J.Z."/>
            <person name="Huckvale T."/>
            <person name="Cooper P.J."/>
            <person name="Grencis R.K."/>
            <person name="Berriman M."/>
        </authorList>
    </citation>
    <scope>NUCLEOTIDE SEQUENCE [LARGE SCALE GENOMIC DNA]</scope>
</reference>
<dbReference type="PANTHER" id="PTHR24026">
    <property type="entry name" value="FAT ATYPICAL CADHERIN-RELATED"/>
    <property type="match status" value="1"/>
</dbReference>
<evidence type="ECO:0000256" key="6">
    <source>
        <dbReference type="ARBA" id="ARBA00023136"/>
    </source>
</evidence>
<proteinExistence type="predicted"/>
<accession>A0A077ZLW8</accession>
<name>A0A077ZLW8_TRITR</name>
<evidence type="ECO:0000256" key="4">
    <source>
        <dbReference type="ARBA" id="ARBA00022837"/>
    </source>
</evidence>
<evidence type="ECO:0000256" key="2">
    <source>
        <dbReference type="ARBA" id="ARBA00022692"/>
    </source>
</evidence>
<dbReference type="GO" id="GO:0005886">
    <property type="term" value="C:plasma membrane"/>
    <property type="evidence" value="ECO:0007669"/>
    <property type="project" value="UniProtKB-SubCell"/>
</dbReference>
<dbReference type="PRINTS" id="PR00205">
    <property type="entry name" value="CADHERIN"/>
</dbReference>
<dbReference type="Pfam" id="PF00028">
    <property type="entry name" value="Cadherin"/>
    <property type="match status" value="1"/>
</dbReference>
<dbReference type="Gene3D" id="2.60.40.60">
    <property type="entry name" value="Cadherins"/>
    <property type="match status" value="3"/>
</dbReference>
<keyword evidence="6" id="KW-0472">Membrane</keyword>
<dbReference type="EMBL" id="HG808822">
    <property type="protein sequence ID" value="CDW61322.1"/>
    <property type="molecule type" value="Genomic_DNA"/>
</dbReference>
<evidence type="ECO:0000259" key="8">
    <source>
        <dbReference type="PROSITE" id="PS50268"/>
    </source>
</evidence>
<keyword evidence="4 7" id="KW-0106">Calcium</keyword>
<evidence type="ECO:0000256" key="7">
    <source>
        <dbReference type="PROSITE-ProRule" id="PRU00043"/>
    </source>
</evidence>
<dbReference type="OrthoDB" id="5855789at2759"/>
<dbReference type="Proteomes" id="UP000030665">
    <property type="component" value="Unassembled WGS sequence"/>
</dbReference>
<evidence type="ECO:0000313" key="9">
    <source>
        <dbReference type="EMBL" id="CDW61322.1"/>
    </source>
</evidence>
<keyword evidence="2" id="KW-0812">Transmembrane</keyword>
<comment type="subcellular location">
    <subcellularLocation>
        <location evidence="1">Membrane</location>
    </subcellularLocation>
</comment>
<keyword evidence="3" id="KW-0677">Repeat</keyword>
<dbReference type="PROSITE" id="PS50268">
    <property type="entry name" value="CADHERIN_2"/>
    <property type="match status" value="2"/>
</dbReference>
<evidence type="ECO:0000256" key="1">
    <source>
        <dbReference type="ARBA" id="ARBA00004370"/>
    </source>
</evidence>
<evidence type="ECO:0000313" key="10">
    <source>
        <dbReference type="Proteomes" id="UP000030665"/>
    </source>
</evidence>
<dbReference type="AlphaFoldDB" id="A0A077ZLW8"/>
<keyword evidence="5" id="KW-1133">Transmembrane helix</keyword>
<dbReference type="STRING" id="36087.A0A077ZLW8"/>
<reference evidence="9" key="1">
    <citation type="submission" date="2014-01" db="EMBL/GenBank/DDBJ databases">
        <authorList>
            <person name="Aslett M."/>
        </authorList>
    </citation>
    <scope>NUCLEOTIDE SEQUENCE</scope>
</reference>
<feature type="non-terminal residue" evidence="9">
    <location>
        <position position="301"/>
    </location>
</feature>
<dbReference type="PROSITE" id="PS00232">
    <property type="entry name" value="CADHERIN_1"/>
    <property type="match status" value="1"/>
</dbReference>
<dbReference type="SMART" id="SM00112">
    <property type="entry name" value="CA"/>
    <property type="match status" value="2"/>
</dbReference>